<evidence type="ECO:0000313" key="2">
    <source>
        <dbReference type="Proteomes" id="UP000269396"/>
    </source>
</evidence>
<name>A0A183NG05_9TREM</name>
<dbReference type="EMBL" id="UZAL01001065">
    <property type="protein sequence ID" value="VDO74959.1"/>
    <property type="molecule type" value="Genomic_DNA"/>
</dbReference>
<evidence type="ECO:0000313" key="1">
    <source>
        <dbReference type="EMBL" id="VDO74959.1"/>
    </source>
</evidence>
<dbReference type="AlphaFoldDB" id="A0A183NG05"/>
<keyword evidence="2" id="KW-1185">Reference proteome</keyword>
<accession>A0A183NG05</accession>
<sequence length="85" mass="9771">MLLCSIDKIVCKMIDHILLCLFLLQSPLKTDGIIALGSYDKNNMYLSNVVELTYWLAPKHNMGMAVSRTVWKNIEQCLNVSYVKY</sequence>
<organism evidence="1 2">
    <name type="scientific">Schistosoma mattheei</name>
    <dbReference type="NCBI Taxonomy" id="31246"/>
    <lineage>
        <taxon>Eukaryota</taxon>
        <taxon>Metazoa</taxon>
        <taxon>Spiralia</taxon>
        <taxon>Lophotrochozoa</taxon>
        <taxon>Platyhelminthes</taxon>
        <taxon>Trematoda</taxon>
        <taxon>Digenea</taxon>
        <taxon>Strigeidida</taxon>
        <taxon>Schistosomatoidea</taxon>
        <taxon>Schistosomatidae</taxon>
        <taxon>Schistosoma</taxon>
    </lineage>
</organism>
<dbReference type="GO" id="GO:0009312">
    <property type="term" value="P:oligosaccharide biosynthetic process"/>
    <property type="evidence" value="ECO:0007669"/>
    <property type="project" value="InterPro"/>
</dbReference>
<dbReference type="UniPathway" id="UPA00378"/>
<dbReference type="Proteomes" id="UP000269396">
    <property type="component" value="Unassembled WGS sequence"/>
</dbReference>
<dbReference type="Pfam" id="PF05060">
    <property type="entry name" value="MGAT2"/>
    <property type="match status" value="1"/>
</dbReference>
<dbReference type="InterPro" id="IPR007754">
    <property type="entry name" value="GlcNAc_II"/>
</dbReference>
<protein>
    <submittedName>
        <fullName evidence="1">Uncharacterized protein</fullName>
    </submittedName>
</protein>
<dbReference type="GO" id="GO:0008455">
    <property type="term" value="F:alpha-1,6-mannosylglycoprotein 2-beta-N-acetylglucosaminyltransferase activity"/>
    <property type="evidence" value="ECO:0007669"/>
    <property type="project" value="InterPro"/>
</dbReference>
<reference evidence="1 2" key="1">
    <citation type="submission" date="2018-11" db="EMBL/GenBank/DDBJ databases">
        <authorList>
            <consortium name="Pathogen Informatics"/>
        </authorList>
    </citation>
    <scope>NUCLEOTIDE SEQUENCE [LARGE SCALE GENOMIC DNA]</scope>
    <source>
        <strain>Denwood</strain>
        <strain evidence="2">Zambia</strain>
    </source>
</reference>
<dbReference type="STRING" id="31246.A0A183NG05"/>
<dbReference type="GO" id="GO:0005795">
    <property type="term" value="C:Golgi stack"/>
    <property type="evidence" value="ECO:0007669"/>
    <property type="project" value="InterPro"/>
</dbReference>
<dbReference type="GO" id="GO:0016020">
    <property type="term" value="C:membrane"/>
    <property type="evidence" value="ECO:0007669"/>
    <property type="project" value="InterPro"/>
</dbReference>
<proteinExistence type="predicted"/>
<gene>
    <name evidence="1" type="ORF">SMTD_LOCUS1041</name>
</gene>